<organism evidence="1 2">
    <name type="scientific">Coemansia nantahalensis</name>
    <dbReference type="NCBI Taxonomy" id="2789366"/>
    <lineage>
        <taxon>Eukaryota</taxon>
        <taxon>Fungi</taxon>
        <taxon>Fungi incertae sedis</taxon>
        <taxon>Zoopagomycota</taxon>
        <taxon>Kickxellomycotina</taxon>
        <taxon>Kickxellomycetes</taxon>
        <taxon>Kickxellales</taxon>
        <taxon>Kickxellaceae</taxon>
        <taxon>Coemansia</taxon>
    </lineage>
</organism>
<comment type="caution">
    <text evidence="1">The sequence shown here is derived from an EMBL/GenBank/DDBJ whole genome shotgun (WGS) entry which is preliminary data.</text>
</comment>
<reference evidence="1" key="1">
    <citation type="submission" date="2022-07" db="EMBL/GenBank/DDBJ databases">
        <title>Phylogenomic reconstructions and comparative analyses of Kickxellomycotina fungi.</title>
        <authorList>
            <person name="Reynolds N.K."/>
            <person name="Stajich J.E."/>
            <person name="Barry K."/>
            <person name="Grigoriev I.V."/>
            <person name="Crous P."/>
            <person name="Smith M.E."/>
        </authorList>
    </citation>
    <scope>NUCLEOTIDE SEQUENCE</scope>
    <source>
        <strain evidence="1">CBS 109366</strain>
    </source>
</reference>
<evidence type="ECO:0000313" key="1">
    <source>
        <dbReference type="EMBL" id="KAJ2770052.1"/>
    </source>
</evidence>
<keyword evidence="1" id="KW-0675">Receptor</keyword>
<proteinExistence type="predicted"/>
<dbReference type="EMBL" id="JANBUJ010000808">
    <property type="protein sequence ID" value="KAJ2770052.1"/>
    <property type="molecule type" value="Genomic_DNA"/>
</dbReference>
<keyword evidence="2" id="KW-1185">Reference proteome</keyword>
<gene>
    <name evidence="1" type="primary">MTR10_1</name>
    <name evidence="1" type="ORF">IWQ57_002833</name>
</gene>
<accession>A0ACC1JZ69</accession>
<protein>
    <submittedName>
        <fullName evidence="1">Nuclear import receptor</fullName>
    </submittedName>
</protein>
<evidence type="ECO:0000313" key="2">
    <source>
        <dbReference type="Proteomes" id="UP001140234"/>
    </source>
</evidence>
<dbReference type="Proteomes" id="UP001140234">
    <property type="component" value="Unassembled WGS sequence"/>
</dbReference>
<sequence>AFCMPVGQELGALLQQPELGPGQKQQVALLLDRLGVFLRYVHIEGNEPAELLTARIINDSWPLVAVALQRLAADPLVSEGVAKFVRVLVEFYAGVLRPVAAQVVDAVVQAFQQTGLSAYLWLARRILAASASLAAEESDALQLVAAMVGRLSEAALALFRQTPFSDVPETCEDYFRLVERALETAPGYVISLPSFEFIFQAAVAALDVNHLHAQLAVIRAWIQLLGPTKRHIRMAHDKRAPLPQLAGPAASSAPPSPRRQQRRPAGPDAYPVQQVLDLCVKHGFDLTLKLMRGMMQQLDRETVAEAADVFASLAAIVSDGPAAVRAQFDSPPAPTMYEWAQAVLAQIPDASFPPADKQAFLAGLSADIRAREWPRVKMLIADTAAKFWRRNAARN</sequence>
<name>A0ACC1JZ69_9FUNG</name>
<feature type="non-terminal residue" evidence="1">
    <location>
        <position position="1"/>
    </location>
</feature>